<dbReference type="Proteomes" id="UP001322277">
    <property type="component" value="Chromosome 1"/>
</dbReference>
<feature type="compositionally biased region" description="Low complexity" evidence="1">
    <location>
        <begin position="27"/>
        <end position="41"/>
    </location>
</feature>
<dbReference type="KEGG" id="cdet:87937814"/>
<feature type="region of interest" description="Disordered" evidence="1">
    <location>
        <begin position="27"/>
        <end position="60"/>
    </location>
</feature>
<evidence type="ECO:0000313" key="2">
    <source>
        <dbReference type="EMBL" id="WQF76297.1"/>
    </source>
</evidence>
<proteinExistence type="predicted"/>
<dbReference type="AlphaFoldDB" id="A0AAX4HYY7"/>
<sequence length="60" mass="6695">MPGCQYCTEGVTPEGWICTRCKGQQTIPETTAPSSTSSPNPQSNGEKNETRQRSYKRQQM</sequence>
<evidence type="ECO:0000313" key="3">
    <source>
        <dbReference type="Proteomes" id="UP001322277"/>
    </source>
</evidence>
<dbReference type="GeneID" id="87937814"/>
<reference evidence="3" key="1">
    <citation type="journal article" date="2023" name="bioRxiv">
        <title>Complete genome of the Medicago anthracnose fungus, Colletotrichum destructivum, reveals a mini-chromosome-like region within a core chromosome.</title>
        <authorList>
            <person name="Lapalu N."/>
            <person name="Simon A."/>
            <person name="Lu A."/>
            <person name="Plaumann P.-L."/>
            <person name="Amselem J."/>
            <person name="Pigne S."/>
            <person name="Auger A."/>
            <person name="Koch C."/>
            <person name="Dallery J.-F."/>
            <person name="O'Connell R.J."/>
        </authorList>
    </citation>
    <scope>NUCLEOTIDE SEQUENCE [LARGE SCALE GENOMIC DNA]</scope>
    <source>
        <strain evidence="3">CBS 520.97</strain>
    </source>
</reference>
<protein>
    <submittedName>
        <fullName evidence="2">Uncharacterized protein</fullName>
    </submittedName>
</protein>
<accession>A0AAX4HYY7</accession>
<dbReference type="RefSeq" id="XP_062773521.1">
    <property type="nucleotide sequence ID" value="XM_062917470.1"/>
</dbReference>
<organism evidence="2 3">
    <name type="scientific">Colletotrichum destructivum</name>
    <dbReference type="NCBI Taxonomy" id="34406"/>
    <lineage>
        <taxon>Eukaryota</taxon>
        <taxon>Fungi</taxon>
        <taxon>Dikarya</taxon>
        <taxon>Ascomycota</taxon>
        <taxon>Pezizomycotina</taxon>
        <taxon>Sordariomycetes</taxon>
        <taxon>Hypocreomycetidae</taxon>
        <taxon>Glomerellales</taxon>
        <taxon>Glomerellaceae</taxon>
        <taxon>Colletotrichum</taxon>
        <taxon>Colletotrichum destructivum species complex</taxon>
    </lineage>
</organism>
<gene>
    <name evidence="2" type="ORF">CDEST_01311</name>
</gene>
<keyword evidence="3" id="KW-1185">Reference proteome</keyword>
<dbReference type="EMBL" id="CP137305">
    <property type="protein sequence ID" value="WQF76297.1"/>
    <property type="molecule type" value="Genomic_DNA"/>
</dbReference>
<name>A0AAX4HYY7_9PEZI</name>
<evidence type="ECO:0000256" key="1">
    <source>
        <dbReference type="SAM" id="MobiDB-lite"/>
    </source>
</evidence>